<dbReference type="Pfam" id="PF00567">
    <property type="entry name" value="TUDOR"/>
    <property type="match status" value="2"/>
</dbReference>
<proteinExistence type="predicted"/>
<dbReference type="InterPro" id="IPR050621">
    <property type="entry name" value="Tudor_domain_containing"/>
</dbReference>
<organism evidence="4">
    <name type="scientific">Caenorhabditis brenneri</name>
    <name type="common">Nematode worm</name>
    <dbReference type="NCBI Taxonomy" id="135651"/>
    <lineage>
        <taxon>Eukaryota</taxon>
        <taxon>Metazoa</taxon>
        <taxon>Ecdysozoa</taxon>
        <taxon>Nematoda</taxon>
        <taxon>Chromadorea</taxon>
        <taxon>Rhabditida</taxon>
        <taxon>Rhabditina</taxon>
        <taxon>Rhabditomorpha</taxon>
        <taxon>Rhabditoidea</taxon>
        <taxon>Rhabditidae</taxon>
        <taxon>Peloderinae</taxon>
        <taxon>Caenorhabditis</taxon>
    </lineage>
</organism>
<feature type="compositionally biased region" description="Basic and acidic residues" evidence="1">
    <location>
        <begin position="305"/>
        <end position="320"/>
    </location>
</feature>
<evidence type="ECO:0000313" key="4">
    <source>
        <dbReference type="Proteomes" id="UP000008068"/>
    </source>
</evidence>
<dbReference type="SMART" id="SM00333">
    <property type="entry name" value="TUDOR"/>
    <property type="match status" value="2"/>
</dbReference>
<gene>
    <name evidence="3" type="ORF">CAEBREN_16880</name>
</gene>
<dbReference type="OMA" id="CHKGEYL"/>
<dbReference type="SUPFAM" id="SSF63748">
    <property type="entry name" value="Tudor/PWWP/MBT"/>
    <property type="match status" value="2"/>
</dbReference>
<dbReference type="STRING" id="135651.G0P3H7"/>
<keyword evidence="4" id="KW-1185">Reference proteome</keyword>
<dbReference type="InterPro" id="IPR002999">
    <property type="entry name" value="Tudor"/>
</dbReference>
<dbReference type="Gene3D" id="2.30.30.140">
    <property type="match status" value="2"/>
</dbReference>
<protein>
    <recommendedName>
        <fullName evidence="2">Tudor domain-containing protein</fullName>
    </recommendedName>
</protein>
<name>G0P3H7_CAEBE</name>
<dbReference type="InParanoid" id="G0P3H7"/>
<dbReference type="FunCoup" id="G0P3H7">
    <property type="interactions" value="464"/>
</dbReference>
<feature type="domain" description="Tudor" evidence="2">
    <location>
        <begin position="440"/>
        <end position="500"/>
    </location>
</feature>
<sequence>MISVGLRLTDQVFPGPEEPIAKLPTASENPEMILDGIDKNTGKAVIKRIVLSRTANVELLRAESPSRIWVRLPNHITDTTLTFREPFELKPKTKIVQGDYAVAPIAERTFRRCRILETANEYELIKIFFIDDATTAFVKKECLAEMDEHYMFYPWQAIQISLFGVYPAIGDGETESMWSVDTCFNLAEILLGFSILRVEVVLSTVVFNDYARPIPVKLFGIEGDQLEEKEHKSRSVEVKQILEKKVPTQIVSMDLHDAAFHEIYEVAETVEIPEDALDIHQCIPADWKHKDEVEMAEKEEETEELFNKDSLTPEKEHEDWDPRQNKIEMPTIEELAENFRFPDPPGSEPRIMLHVEGKCTKNPFEWYARPIVKTGKNEREENLPWTSQKDTEEFKEVDLVDWILYGNDQLTSFAEQLDNYYSNAKNRKPLRREEIQIMRKENREVFAVCAVNEEKANYTGEWQRVLIVNCDEFAEVRFLDSGGRDMVLTSSLYRIHKQHCRFPPMCLRFSIHGVSTKVNSNKADKAWTTKETSRFRMCLREDVPIFINVSDLAPMVLPQRKDPRPYFANYVLMVKNVSYIDESATLMDRFLDTSEEGCAIKDPNEPIPWTR</sequence>
<dbReference type="Proteomes" id="UP000008068">
    <property type="component" value="Unassembled WGS sequence"/>
</dbReference>
<feature type="region of interest" description="Disordered" evidence="1">
    <location>
        <begin position="294"/>
        <end position="320"/>
    </location>
</feature>
<evidence type="ECO:0000259" key="2">
    <source>
        <dbReference type="SMART" id="SM00333"/>
    </source>
</evidence>
<reference evidence="4" key="1">
    <citation type="submission" date="2011-07" db="EMBL/GenBank/DDBJ databases">
        <authorList>
            <consortium name="Caenorhabditis brenneri Sequencing and Analysis Consortium"/>
            <person name="Wilson R.K."/>
        </authorList>
    </citation>
    <scope>NUCLEOTIDE SEQUENCE [LARGE SCALE GENOMIC DNA]</scope>
    <source>
        <strain evidence="4">PB2801</strain>
    </source>
</reference>
<dbReference type="OrthoDB" id="5832178at2759"/>
<dbReference type="AlphaFoldDB" id="G0P3H7"/>
<accession>G0P3H7</accession>
<feature type="domain" description="Tudor" evidence="2">
    <location>
        <begin position="93"/>
        <end position="151"/>
    </location>
</feature>
<dbReference type="HOGENOM" id="CLU_034035_0_0_1"/>
<dbReference type="EMBL" id="GL380044">
    <property type="protein sequence ID" value="EGT43976.1"/>
    <property type="molecule type" value="Genomic_DNA"/>
</dbReference>
<dbReference type="eggNOG" id="ENOG502S8GF">
    <property type="taxonomic scope" value="Eukaryota"/>
</dbReference>
<evidence type="ECO:0000313" key="3">
    <source>
        <dbReference type="EMBL" id="EGT43976.1"/>
    </source>
</evidence>
<evidence type="ECO:0000256" key="1">
    <source>
        <dbReference type="SAM" id="MobiDB-lite"/>
    </source>
</evidence>
<dbReference type="PANTHER" id="PTHR22948:SF50">
    <property type="entry name" value="TUDOR DOMAIN-CONTAINING PROTEIN"/>
    <property type="match status" value="1"/>
</dbReference>
<dbReference type="PANTHER" id="PTHR22948">
    <property type="entry name" value="TUDOR DOMAIN CONTAINING PROTEIN"/>
    <property type="match status" value="1"/>
</dbReference>